<protein>
    <submittedName>
        <fullName evidence="1">Uncharacterized protein</fullName>
    </submittedName>
</protein>
<evidence type="ECO:0000313" key="1">
    <source>
        <dbReference type="EMBL" id="CAI2377871.1"/>
    </source>
</evidence>
<comment type="caution">
    <text evidence="1">The sequence shown here is derived from an EMBL/GenBank/DDBJ whole genome shotgun (WGS) entry which is preliminary data.</text>
</comment>
<accession>A0AAD2D2K8</accession>
<keyword evidence="2" id="KW-1185">Reference proteome</keyword>
<sequence>MDKLGHPSGAQLEQNRRRVEYKRLGIKMGEGVREEGVGGRTEDAAEDMKCCVLEFSLIELQGGECWEELRHVLRDCYYVFDFDVLSKIRLVRKIRGFKLFDVKKMDCFNVSNRNKRFLKLLLPQSPNKVGQMCFYFKDVSRLNTSPYFDLITKLNLSFCKTISISSASINQRKLQRFISAYRHVGIILFYKCRFCLPTTPDFSKALKNSKIQQLHFMHQKPSNGQEWKENPTEFENLIRGLSTSPDLHQSLTQINLAGSFPTPKIPQSILTKHLFSTITLSL</sequence>
<dbReference type="EMBL" id="CAMPGE010019547">
    <property type="protein sequence ID" value="CAI2377871.1"/>
    <property type="molecule type" value="Genomic_DNA"/>
</dbReference>
<name>A0AAD2D2K8_EUPCR</name>
<organism evidence="1 2">
    <name type="scientific">Euplotes crassus</name>
    <dbReference type="NCBI Taxonomy" id="5936"/>
    <lineage>
        <taxon>Eukaryota</taxon>
        <taxon>Sar</taxon>
        <taxon>Alveolata</taxon>
        <taxon>Ciliophora</taxon>
        <taxon>Intramacronucleata</taxon>
        <taxon>Spirotrichea</taxon>
        <taxon>Hypotrichia</taxon>
        <taxon>Euplotida</taxon>
        <taxon>Euplotidae</taxon>
        <taxon>Moneuplotes</taxon>
    </lineage>
</organism>
<gene>
    <name evidence="1" type="ORF">ECRASSUSDP1_LOCUS19262</name>
</gene>
<proteinExistence type="predicted"/>
<evidence type="ECO:0000313" key="2">
    <source>
        <dbReference type="Proteomes" id="UP001295684"/>
    </source>
</evidence>
<reference evidence="1" key="1">
    <citation type="submission" date="2023-07" db="EMBL/GenBank/DDBJ databases">
        <authorList>
            <consortium name="AG Swart"/>
            <person name="Singh M."/>
            <person name="Singh A."/>
            <person name="Seah K."/>
            <person name="Emmerich C."/>
        </authorList>
    </citation>
    <scope>NUCLEOTIDE SEQUENCE</scope>
    <source>
        <strain evidence="1">DP1</strain>
    </source>
</reference>
<dbReference type="AlphaFoldDB" id="A0AAD2D2K8"/>
<dbReference type="Proteomes" id="UP001295684">
    <property type="component" value="Unassembled WGS sequence"/>
</dbReference>